<evidence type="ECO:0000313" key="5">
    <source>
        <dbReference type="Proteomes" id="UP001165498"/>
    </source>
</evidence>
<proteinExistence type="predicted"/>
<dbReference type="PANTHER" id="PTHR46825">
    <property type="entry name" value="D-ALANYL-D-ALANINE-CARBOXYPEPTIDASE/ENDOPEPTIDASE AMPH"/>
    <property type="match status" value="1"/>
</dbReference>
<dbReference type="InterPro" id="IPR050491">
    <property type="entry name" value="AmpC-like"/>
</dbReference>
<reference evidence="4" key="1">
    <citation type="submission" date="2022-07" db="EMBL/GenBank/DDBJ databases">
        <title>Tahibacter sp., a new gammaproteobacterium isolated from the silt sample collected at pig farm.</title>
        <authorList>
            <person name="Chen H."/>
        </authorList>
    </citation>
    <scope>NUCLEOTIDE SEQUENCE</scope>
    <source>
        <strain evidence="4">P2K</strain>
    </source>
</reference>
<feature type="domain" description="Beta-lactamase-related" evidence="3">
    <location>
        <begin position="11"/>
        <end position="323"/>
    </location>
</feature>
<sequence length="345" mass="36193">MQDAAAEGFSGSVLIAAGGAVLFEQSYGQADPVAGMPVTMATRFNLASSGKLFTAVAAVQLVQQGKLDLDAPVGRYLPDWPVPSVRDKVTARHLLTHTAGLGAFWGPRFQAARGGLNTLADYRPLLLQEPAFEPGKGWQYSNSGFLLLGLMIEAASGEDYYDYVRTHIFLPAGMTDTGYFAVDGKAEHVAVPHRGGTGADRNTTYAMPEPRGAAAGGGYSTPRDLLKFHRALTGGKLLNRPAFELLLSAVDLPPAERGRGPHGLGVLRYEAGGDIAYGHPGGADGIGVDFRGGKSSGWALIVMSNVGEPFAMKIGSDLAALVAQAGGQDLRFPGMKQAVPRRPGS</sequence>
<organism evidence="4 5">
    <name type="scientific">Tahibacter harae</name>
    <dbReference type="NCBI Taxonomy" id="2963937"/>
    <lineage>
        <taxon>Bacteria</taxon>
        <taxon>Pseudomonadati</taxon>
        <taxon>Pseudomonadota</taxon>
        <taxon>Gammaproteobacteria</taxon>
        <taxon>Lysobacterales</taxon>
        <taxon>Rhodanobacteraceae</taxon>
        <taxon>Tahibacter</taxon>
    </lineage>
</organism>
<evidence type="ECO:0000259" key="3">
    <source>
        <dbReference type="Pfam" id="PF00144"/>
    </source>
</evidence>
<keyword evidence="5" id="KW-1185">Reference proteome</keyword>
<gene>
    <name evidence="4" type="ORF">NM961_23085</name>
</gene>
<dbReference type="EMBL" id="JANFQO010000037">
    <property type="protein sequence ID" value="MCQ4167604.1"/>
    <property type="molecule type" value="Genomic_DNA"/>
</dbReference>
<accession>A0ABT1QZ84</accession>
<protein>
    <submittedName>
        <fullName evidence="4">Beta-lactamase family protein</fullName>
    </submittedName>
</protein>
<dbReference type="InterPro" id="IPR001466">
    <property type="entry name" value="Beta-lactam-related"/>
</dbReference>
<dbReference type="SUPFAM" id="SSF56601">
    <property type="entry name" value="beta-lactamase/transpeptidase-like"/>
    <property type="match status" value="1"/>
</dbReference>
<name>A0ABT1QZ84_9GAMM</name>
<comment type="caution">
    <text evidence="4">The sequence shown here is derived from an EMBL/GenBank/DDBJ whole genome shotgun (WGS) entry which is preliminary data.</text>
</comment>
<evidence type="ECO:0000256" key="2">
    <source>
        <dbReference type="ARBA" id="ARBA00023136"/>
    </source>
</evidence>
<evidence type="ECO:0000313" key="4">
    <source>
        <dbReference type="EMBL" id="MCQ4167604.1"/>
    </source>
</evidence>
<keyword evidence="2" id="KW-0472">Membrane</keyword>
<dbReference type="PANTHER" id="PTHR46825:SF11">
    <property type="entry name" value="PENICILLIN-BINDING PROTEIN 4"/>
    <property type="match status" value="1"/>
</dbReference>
<dbReference type="Pfam" id="PF00144">
    <property type="entry name" value="Beta-lactamase"/>
    <property type="match status" value="1"/>
</dbReference>
<dbReference type="InterPro" id="IPR012338">
    <property type="entry name" value="Beta-lactam/transpept-like"/>
</dbReference>
<dbReference type="Gene3D" id="3.40.710.10">
    <property type="entry name" value="DD-peptidase/beta-lactamase superfamily"/>
    <property type="match status" value="1"/>
</dbReference>
<comment type="subcellular location">
    <subcellularLocation>
        <location evidence="1">Membrane</location>
    </subcellularLocation>
</comment>
<evidence type="ECO:0000256" key="1">
    <source>
        <dbReference type="ARBA" id="ARBA00004370"/>
    </source>
</evidence>
<dbReference type="Proteomes" id="UP001165498">
    <property type="component" value="Unassembled WGS sequence"/>
</dbReference>